<dbReference type="FunFam" id="3.30.230.10:FF:000017">
    <property type="entry name" value="Galactokinase"/>
    <property type="match status" value="1"/>
</dbReference>
<dbReference type="GO" id="GO:0005829">
    <property type="term" value="C:cytosol"/>
    <property type="evidence" value="ECO:0007669"/>
    <property type="project" value="TreeGrafter"/>
</dbReference>
<dbReference type="PROSITE" id="PS00106">
    <property type="entry name" value="GALACTOKINASE"/>
    <property type="match status" value="1"/>
</dbReference>
<evidence type="ECO:0000256" key="11">
    <source>
        <dbReference type="NCBIfam" id="TIGR00131"/>
    </source>
</evidence>
<proteinExistence type="inferred from homology"/>
<evidence type="ECO:0000256" key="5">
    <source>
        <dbReference type="ARBA" id="ARBA00022741"/>
    </source>
</evidence>
<dbReference type="InterPro" id="IPR000705">
    <property type="entry name" value="Galactokinase"/>
</dbReference>
<feature type="domain" description="GHMP kinase N-terminal" evidence="12">
    <location>
        <begin position="93"/>
        <end position="180"/>
    </location>
</feature>
<dbReference type="Proteomes" id="UP000176050">
    <property type="component" value="Chromosome"/>
</dbReference>
<dbReference type="PRINTS" id="PR00473">
    <property type="entry name" value="GALCTOKINASE"/>
</dbReference>
<evidence type="ECO:0000256" key="1">
    <source>
        <dbReference type="ARBA" id="ARBA00006566"/>
    </source>
</evidence>
<evidence type="ECO:0000256" key="9">
    <source>
        <dbReference type="ARBA" id="ARBA00023144"/>
    </source>
</evidence>
<dbReference type="AlphaFoldDB" id="A0A1D8P6E1"/>
<keyword evidence="10" id="KW-0119">Carbohydrate metabolism</keyword>
<gene>
    <name evidence="15" type="ORF">LPB138_05325</name>
</gene>
<dbReference type="GO" id="GO:0006012">
    <property type="term" value="P:galactose metabolic process"/>
    <property type="evidence" value="ECO:0007669"/>
    <property type="project" value="UniProtKB-UniRule"/>
</dbReference>
<dbReference type="Pfam" id="PF08544">
    <property type="entry name" value="GHMP_kinases_C"/>
    <property type="match status" value="1"/>
</dbReference>
<dbReference type="InterPro" id="IPR020568">
    <property type="entry name" value="Ribosomal_Su5_D2-typ_SF"/>
</dbReference>
<comment type="similarity">
    <text evidence="1">Belongs to the GHMP kinase family. GalK subfamily.</text>
</comment>
<evidence type="ECO:0000256" key="3">
    <source>
        <dbReference type="ARBA" id="ARBA00022679"/>
    </source>
</evidence>
<dbReference type="NCBIfam" id="TIGR00131">
    <property type="entry name" value="gal_kin"/>
    <property type="match status" value="1"/>
</dbReference>
<dbReference type="Pfam" id="PF00288">
    <property type="entry name" value="GHMP_kinases_N"/>
    <property type="match status" value="1"/>
</dbReference>
<dbReference type="InterPro" id="IPR036554">
    <property type="entry name" value="GHMP_kinase_C_sf"/>
</dbReference>
<evidence type="ECO:0000256" key="10">
    <source>
        <dbReference type="ARBA" id="ARBA00023277"/>
    </source>
</evidence>
<evidence type="ECO:0000259" key="14">
    <source>
        <dbReference type="Pfam" id="PF10509"/>
    </source>
</evidence>
<keyword evidence="8" id="KW-0460">Magnesium</keyword>
<dbReference type="GO" id="GO:0005524">
    <property type="term" value="F:ATP binding"/>
    <property type="evidence" value="ECO:0007669"/>
    <property type="project" value="UniProtKB-UniRule"/>
</dbReference>
<evidence type="ECO:0000256" key="4">
    <source>
        <dbReference type="ARBA" id="ARBA00022723"/>
    </source>
</evidence>
<dbReference type="GO" id="GO:0004335">
    <property type="term" value="F:galactokinase activity"/>
    <property type="evidence" value="ECO:0007669"/>
    <property type="project" value="UniProtKB-UniRule"/>
</dbReference>
<keyword evidence="16" id="KW-1185">Reference proteome</keyword>
<dbReference type="InterPro" id="IPR006203">
    <property type="entry name" value="GHMP_knse_ATP-bd_CS"/>
</dbReference>
<dbReference type="RefSeq" id="WP_070236274.1">
    <property type="nucleotide sequence ID" value="NZ_CP017478.1"/>
</dbReference>
<dbReference type="STRING" id="1850246.LPB138_05325"/>
<evidence type="ECO:0000256" key="2">
    <source>
        <dbReference type="ARBA" id="ARBA00022490"/>
    </source>
</evidence>
<keyword evidence="2" id="KW-0963">Cytoplasm</keyword>
<evidence type="ECO:0000256" key="8">
    <source>
        <dbReference type="ARBA" id="ARBA00022842"/>
    </source>
</evidence>
<dbReference type="EMBL" id="CP017478">
    <property type="protein sequence ID" value="AOW20135.1"/>
    <property type="molecule type" value="Genomic_DNA"/>
</dbReference>
<keyword evidence="6 15" id="KW-0418">Kinase</keyword>
<evidence type="ECO:0000256" key="7">
    <source>
        <dbReference type="ARBA" id="ARBA00022840"/>
    </source>
</evidence>
<protein>
    <recommendedName>
        <fullName evidence="11">Galactokinase</fullName>
        <ecNumber evidence="11">2.7.1.6</ecNumber>
    </recommendedName>
</protein>
<dbReference type="PROSITE" id="PS00627">
    <property type="entry name" value="GHMP_KINASES_ATP"/>
    <property type="match status" value="1"/>
</dbReference>
<dbReference type="GO" id="GO:0046872">
    <property type="term" value="F:metal ion binding"/>
    <property type="evidence" value="ECO:0007669"/>
    <property type="project" value="UniProtKB-KW"/>
</dbReference>
<evidence type="ECO:0000259" key="13">
    <source>
        <dbReference type="Pfam" id="PF08544"/>
    </source>
</evidence>
<dbReference type="InterPro" id="IPR014721">
    <property type="entry name" value="Ribsml_uS5_D2-typ_fold_subgr"/>
</dbReference>
<dbReference type="Pfam" id="PF10509">
    <property type="entry name" value="GalKase_gal_bdg"/>
    <property type="match status" value="1"/>
</dbReference>
<feature type="domain" description="Galactokinase N-terminal" evidence="14">
    <location>
        <begin position="12"/>
        <end position="58"/>
    </location>
</feature>
<dbReference type="KEGG" id="lul:LPB138_05325"/>
<sequence>MNHQLINTITSEFVKIHGTTPIIINSPGRINIIGEHTDYNEGFVFPAAIDKGIYTAIEKSNTDFCTAIALDINESYEFTLENLKPIKNGGWRNYIVGVVAELQKQGKKTKPFNLVFGGDIPAGSGLSSSAALENSIVFGLNEVFNLELTKSEMILISQKAEHNFAGVRCGIMDQYASMFGIKEHALLLDCRTQKATPFHIDFKEYQIVLINTNVKHNLAENAYNDRRNVCEKVASLLNITALRDANEENLNSIKKNLTEEEFQKALYIIQENKRTLEASKKMKNEDILGLGKLLFESHNGLQHQYKVSCPELDFLVEKAKESSVVIGSRMMGGGFGGCTINIVKKNNYKAYLENIKIAYKKEFNKECTFHFVEISNGTHRLQNVLKH</sequence>
<dbReference type="InterPro" id="IPR019741">
    <property type="entry name" value="Galactokinase_CS"/>
</dbReference>
<dbReference type="OrthoDB" id="250531at2"/>
<dbReference type="PIRSF" id="PIRSF000530">
    <property type="entry name" value="Galactokinase"/>
    <property type="match status" value="1"/>
</dbReference>
<feature type="domain" description="GHMP kinase C-terminal" evidence="13">
    <location>
        <begin position="280"/>
        <end position="344"/>
    </location>
</feature>
<keyword evidence="5" id="KW-0547">Nucleotide-binding</keyword>
<dbReference type="InterPro" id="IPR019539">
    <property type="entry name" value="GalKase_N"/>
</dbReference>
<name>A0A1D8P6E1_9FLAO</name>
<dbReference type="FunFam" id="3.30.70.890:FF:000001">
    <property type="entry name" value="Galactokinase"/>
    <property type="match status" value="1"/>
</dbReference>
<dbReference type="EC" id="2.7.1.6" evidence="11"/>
<evidence type="ECO:0000313" key="15">
    <source>
        <dbReference type="EMBL" id="AOW20135.1"/>
    </source>
</evidence>
<dbReference type="PANTHER" id="PTHR10457">
    <property type="entry name" value="MEVALONATE KINASE/GALACTOKINASE"/>
    <property type="match status" value="1"/>
</dbReference>
<dbReference type="InterPro" id="IPR006206">
    <property type="entry name" value="Mevalonate/galactokinase"/>
</dbReference>
<dbReference type="PRINTS" id="PR00959">
    <property type="entry name" value="MEVGALKINASE"/>
</dbReference>
<dbReference type="Gene3D" id="3.30.70.890">
    <property type="entry name" value="GHMP kinase, C-terminal domain"/>
    <property type="match status" value="1"/>
</dbReference>
<organism evidence="15 16">
    <name type="scientific">Urechidicola croceus</name>
    <dbReference type="NCBI Taxonomy" id="1850246"/>
    <lineage>
        <taxon>Bacteria</taxon>
        <taxon>Pseudomonadati</taxon>
        <taxon>Bacteroidota</taxon>
        <taxon>Flavobacteriia</taxon>
        <taxon>Flavobacteriales</taxon>
        <taxon>Flavobacteriaceae</taxon>
        <taxon>Urechidicola</taxon>
    </lineage>
</organism>
<keyword evidence="7" id="KW-0067">ATP-binding</keyword>
<reference evidence="15 16" key="1">
    <citation type="submission" date="2016-10" db="EMBL/GenBank/DDBJ databases">
        <title>Lutibacter sp. LPB0138, isolated from marine gastropod.</title>
        <authorList>
            <person name="Kim E."/>
            <person name="Yi H."/>
        </authorList>
    </citation>
    <scope>NUCLEOTIDE SEQUENCE [LARGE SCALE GENOMIC DNA]</scope>
    <source>
        <strain evidence="15 16">LPB0138</strain>
    </source>
</reference>
<keyword evidence="4" id="KW-0479">Metal-binding</keyword>
<evidence type="ECO:0000256" key="6">
    <source>
        <dbReference type="ARBA" id="ARBA00022777"/>
    </source>
</evidence>
<dbReference type="SUPFAM" id="SSF54211">
    <property type="entry name" value="Ribosomal protein S5 domain 2-like"/>
    <property type="match status" value="1"/>
</dbReference>
<evidence type="ECO:0000259" key="12">
    <source>
        <dbReference type="Pfam" id="PF00288"/>
    </source>
</evidence>
<dbReference type="InterPro" id="IPR006204">
    <property type="entry name" value="GHMP_kinase_N_dom"/>
</dbReference>
<dbReference type="InterPro" id="IPR013750">
    <property type="entry name" value="GHMP_kinase_C_dom"/>
</dbReference>
<dbReference type="SUPFAM" id="SSF55060">
    <property type="entry name" value="GHMP Kinase, C-terminal domain"/>
    <property type="match status" value="1"/>
</dbReference>
<dbReference type="Gene3D" id="3.30.230.10">
    <property type="match status" value="1"/>
</dbReference>
<keyword evidence="9" id="KW-0299">Galactose metabolism</keyword>
<accession>A0A1D8P6E1</accession>
<dbReference type="PANTHER" id="PTHR10457:SF7">
    <property type="entry name" value="GALACTOKINASE-RELATED"/>
    <property type="match status" value="1"/>
</dbReference>
<keyword evidence="3" id="KW-0808">Transferase</keyword>
<evidence type="ECO:0000313" key="16">
    <source>
        <dbReference type="Proteomes" id="UP000176050"/>
    </source>
</evidence>